<evidence type="ECO:0000313" key="2">
    <source>
        <dbReference type="EMBL" id="SJM37670.1"/>
    </source>
</evidence>
<dbReference type="PROSITE" id="PS51257">
    <property type="entry name" value="PROKAR_LIPOPROTEIN"/>
    <property type="match status" value="1"/>
</dbReference>
<name>A0A1R4EGU5_9GAMM</name>
<feature type="chain" id="PRO_5013272327" description="Lipoprotein" evidence="1">
    <location>
        <begin position="27"/>
        <end position="190"/>
    </location>
</feature>
<dbReference type="RefSeq" id="WP_077449062.1">
    <property type="nucleotide sequence ID" value="NZ_FUGD01000094.1"/>
</dbReference>
<organism evidence="2 3">
    <name type="scientific">Psychrobacter pasteurii</name>
    <dbReference type="NCBI Taxonomy" id="1945520"/>
    <lineage>
        <taxon>Bacteria</taxon>
        <taxon>Pseudomonadati</taxon>
        <taxon>Pseudomonadota</taxon>
        <taxon>Gammaproteobacteria</taxon>
        <taxon>Moraxellales</taxon>
        <taxon>Moraxellaceae</taxon>
        <taxon>Psychrobacter</taxon>
    </lineage>
</organism>
<gene>
    <name evidence="2" type="ORF">A1019T_01652</name>
</gene>
<keyword evidence="1" id="KW-0732">Signal</keyword>
<dbReference type="EMBL" id="FUGD01000094">
    <property type="protein sequence ID" value="SJM37670.1"/>
    <property type="molecule type" value="Genomic_DNA"/>
</dbReference>
<keyword evidence="3" id="KW-1185">Reference proteome</keyword>
<protein>
    <recommendedName>
        <fullName evidence="4">Lipoprotein</fullName>
    </recommendedName>
</protein>
<sequence length="190" mass="21310">MNNRTHNSLKLSAGLAAVFMIMGCQSVSVTDNTKPVTDFNTSNTEKVVINNDNTNPLPSATSAPLLLYYFTPTLLMQRIYPVVTGRYVVQDNCLRFEQVYNNKTRLLTPLFDPTYEVSLLPDEQALILDGTRVKFGETIKTGGSVKEEYLFYHLQFDNPKSGVSESVRNSEDHACLTEPGIFMRSKLIDS</sequence>
<accession>A0A1R4EGU5</accession>
<dbReference type="Proteomes" id="UP000188169">
    <property type="component" value="Unassembled WGS sequence"/>
</dbReference>
<evidence type="ECO:0000313" key="3">
    <source>
        <dbReference type="Proteomes" id="UP000188169"/>
    </source>
</evidence>
<dbReference type="AlphaFoldDB" id="A0A1R4EGU5"/>
<feature type="signal peptide" evidence="1">
    <location>
        <begin position="1"/>
        <end position="26"/>
    </location>
</feature>
<reference evidence="3" key="1">
    <citation type="submission" date="2017-02" db="EMBL/GenBank/DDBJ databases">
        <authorList>
            <person name="Mornico D."/>
        </authorList>
    </citation>
    <scope>NUCLEOTIDE SEQUENCE [LARGE SCALE GENOMIC DNA]</scope>
</reference>
<proteinExistence type="predicted"/>
<dbReference type="OrthoDB" id="6657814at2"/>
<evidence type="ECO:0008006" key="4">
    <source>
        <dbReference type="Google" id="ProtNLM"/>
    </source>
</evidence>
<evidence type="ECO:0000256" key="1">
    <source>
        <dbReference type="SAM" id="SignalP"/>
    </source>
</evidence>